<evidence type="ECO:0000313" key="10">
    <source>
        <dbReference type="Proteomes" id="UP000244168"/>
    </source>
</evidence>
<dbReference type="GO" id="GO:0004721">
    <property type="term" value="F:phosphoprotein phosphatase activity"/>
    <property type="evidence" value="ECO:0007669"/>
    <property type="project" value="TreeGrafter"/>
</dbReference>
<dbReference type="CDD" id="cd00082">
    <property type="entry name" value="HisKA"/>
    <property type="match status" value="1"/>
</dbReference>
<dbReference type="InterPro" id="IPR036890">
    <property type="entry name" value="HATPase_C_sf"/>
</dbReference>
<comment type="caution">
    <text evidence="9">The sequence shown here is derived from an EMBL/GenBank/DDBJ whole genome shotgun (WGS) entry which is preliminary data.</text>
</comment>
<evidence type="ECO:0000256" key="6">
    <source>
        <dbReference type="ARBA" id="ARBA00023012"/>
    </source>
</evidence>
<accession>A0A2T5J908</accession>
<comment type="catalytic activity">
    <reaction evidence="1">
        <text>ATP + protein L-histidine = ADP + protein N-phospho-L-histidine.</text>
        <dbReference type="EC" id="2.7.13.3"/>
    </reaction>
</comment>
<dbReference type="GO" id="GO:0005886">
    <property type="term" value="C:plasma membrane"/>
    <property type="evidence" value="ECO:0007669"/>
    <property type="project" value="TreeGrafter"/>
</dbReference>
<dbReference type="InterPro" id="IPR003661">
    <property type="entry name" value="HisK_dim/P_dom"/>
</dbReference>
<keyword evidence="5 9" id="KW-0418">Kinase</keyword>
<name>A0A2T5J908_9SPHI</name>
<evidence type="ECO:0000256" key="2">
    <source>
        <dbReference type="ARBA" id="ARBA00012438"/>
    </source>
</evidence>
<evidence type="ECO:0000256" key="4">
    <source>
        <dbReference type="ARBA" id="ARBA00022679"/>
    </source>
</evidence>
<dbReference type="GO" id="GO:0016036">
    <property type="term" value="P:cellular response to phosphate starvation"/>
    <property type="evidence" value="ECO:0007669"/>
    <property type="project" value="TreeGrafter"/>
</dbReference>
<keyword evidence="10" id="KW-1185">Reference proteome</keyword>
<dbReference type="OrthoDB" id="1522504at2"/>
<dbReference type="Pfam" id="PF02518">
    <property type="entry name" value="HATPase_c"/>
    <property type="match status" value="1"/>
</dbReference>
<dbReference type="Gene3D" id="1.10.287.130">
    <property type="match status" value="1"/>
</dbReference>
<sequence>MKLAAQYTRASMLVTVIVLVIAGGIYYFAISYIADQQFDRDLTEEFGEMNEFVQQHQRFPKPFEFDSYQAKFEQIEQFIPPRFVDTIIKTTSARAIIATIRLNGINYRMTVVESKEATQNLMQLIFAITLGLTVVLLIALFLTNRVLLNGLWQPFYYLLNRLNTFSLTGKTGQDQQLIRIDEFQQLQTVIHVMEKRAATEYETLKSFTENASHEMMTPVAVITSKLDNLIQDDALTETHLLQLQDIYNASGKLSRLGQSLLLLVKIEHQLINDIVLVRLDQLLSEKMGLFAEIISEKSIAVNTQLQPVEITASSYLADILLNNLLGNAIRHNHHYGTITINLNEQSLVIANTGTKNTLDSTKIFERFQKGPESEGTGLGLTIARNICNGYGWNLNYSFTASCHVFTITF</sequence>
<evidence type="ECO:0000256" key="3">
    <source>
        <dbReference type="ARBA" id="ARBA00022553"/>
    </source>
</evidence>
<protein>
    <recommendedName>
        <fullName evidence="2">histidine kinase</fullName>
        <ecNumber evidence="2">2.7.13.3</ecNumber>
    </recommendedName>
</protein>
<evidence type="ECO:0000313" key="9">
    <source>
        <dbReference type="EMBL" id="PTQ96547.1"/>
    </source>
</evidence>
<evidence type="ECO:0000256" key="1">
    <source>
        <dbReference type="ARBA" id="ARBA00000085"/>
    </source>
</evidence>
<dbReference type="SMART" id="SM00387">
    <property type="entry name" value="HATPase_c"/>
    <property type="match status" value="1"/>
</dbReference>
<dbReference type="AlphaFoldDB" id="A0A2T5J908"/>
<dbReference type="InterPro" id="IPR003594">
    <property type="entry name" value="HATPase_dom"/>
</dbReference>
<dbReference type="SUPFAM" id="SSF47384">
    <property type="entry name" value="Homodimeric domain of signal transducing histidine kinase"/>
    <property type="match status" value="1"/>
</dbReference>
<dbReference type="PANTHER" id="PTHR45453">
    <property type="entry name" value="PHOSPHATE REGULON SENSOR PROTEIN PHOR"/>
    <property type="match status" value="1"/>
</dbReference>
<evidence type="ECO:0000256" key="7">
    <source>
        <dbReference type="SAM" id="Phobius"/>
    </source>
</evidence>
<keyword evidence="7" id="KW-0472">Membrane</keyword>
<dbReference type="InterPro" id="IPR005467">
    <property type="entry name" value="His_kinase_dom"/>
</dbReference>
<evidence type="ECO:0000256" key="5">
    <source>
        <dbReference type="ARBA" id="ARBA00022777"/>
    </source>
</evidence>
<proteinExistence type="predicted"/>
<keyword evidence="7" id="KW-0812">Transmembrane</keyword>
<feature type="domain" description="Histidine kinase" evidence="8">
    <location>
        <begin position="210"/>
        <end position="409"/>
    </location>
</feature>
<feature type="transmembrane region" description="Helical" evidence="7">
    <location>
        <begin position="12"/>
        <end position="34"/>
    </location>
</feature>
<dbReference type="Gene3D" id="3.30.565.10">
    <property type="entry name" value="Histidine kinase-like ATPase, C-terminal domain"/>
    <property type="match status" value="1"/>
</dbReference>
<keyword evidence="3" id="KW-0597">Phosphoprotein</keyword>
<dbReference type="PROSITE" id="PS50109">
    <property type="entry name" value="HIS_KIN"/>
    <property type="match status" value="1"/>
</dbReference>
<feature type="transmembrane region" description="Helical" evidence="7">
    <location>
        <begin position="121"/>
        <end position="142"/>
    </location>
</feature>
<gene>
    <name evidence="9" type="ORF">C8P68_10431</name>
</gene>
<dbReference type="InterPro" id="IPR050351">
    <property type="entry name" value="BphY/WalK/GraS-like"/>
</dbReference>
<reference evidence="9 10" key="1">
    <citation type="submission" date="2018-04" db="EMBL/GenBank/DDBJ databases">
        <title>Genomic Encyclopedia of Archaeal and Bacterial Type Strains, Phase II (KMG-II): from individual species to whole genera.</title>
        <authorList>
            <person name="Goeker M."/>
        </authorList>
    </citation>
    <scope>NUCLEOTIDE SEQUENCE [LARGE SCALE GENOMIC DNA]</scope>
    <source>
        <strain evidence="9 10">DSM 26809</strain>
    </source>
</reference>
<dbReference type="RefSeq" id="WP_107828516.1">
    <property type="nucleotide sequence ID" value="NZ_CP160205.1"/>
</dbReference>
<dbReference type="GO" id="GO:0000155">
    <property type="term" value="F:phosphorelay sensor kinase activity"/>
    <property type="evidence" value="ECO:0007669"/>
    <property type="project" value="InterPro"/>
</dbReference>
<evidence type="ECO:0000259" key="8">
    <source>
        <dbReference type="PROSITE" id="PS50109"/>
    </source>
</evidence>
<organism evidence="9 10">
    <name type="scientific">Mucilaginibacter yixingensis</name>
    <dbReference type="NCBI Taxonomy" id="1295612"/>
    <lineage>
        <taxon>Bacteria</taxon>
        <taxon>Pseudomonadati</taxon>
        <taxon>Bacteroidota</taxon>
        <taxon>Sphingobacteriia</taxon>
        <taxon>Sphingobacteriales</taxon>
        <taxon>Sphingobacteriaceae</taxon>
        <taxon>Mucilaginibacter</taxon>
    </lineage>
</organism>
<keyword evidence="7" id="KW-1133">Transmembrane helix</keyword>
<keyword evidence="4" id="KW-0808">Transferase</keyword>
<dbReference type="InterPro" id="IPR036097">
    <property type="entry name" value="HisK_dim/P_sf"/>
</dbReference>
<dbReference type="EMBL" id="QAOQ01000004">
    <property type="protein sequence ID" value="PTQ96547.1"/>
    <property type="molecule type" value="Genomic_DNA"/>
</dbReference>
<dbReference type="Proteomes" id="UP000244168">
    <property type="component" value="Unassembled WGS sequence"/>
</dbReference>
<keyword evidence="6" id="KW-0902">Two-component regulatory system</keyword>
<dbReference type="SUPFAM" id="SSF55874">
    <property type="entry name" value="ATPase domain of HSP90 chaperone/DNA topoisomerase II/histidine kinase"/>
    <property type="match status" value="1"/>
</dbReference>
<dbReference type="EC" id="2.7.13.3" evidence="2"/>
<dbReference type="SMART" id="SM00388">
    <property type="entry name" value="HisKA"/>
    <property type="match status" value="1"/>
</dbReference>
<dbReference type="PANTHER" id="PTHR45453:SF1">
    <property type="entry name" value="PHOSPHATE REGULON SENSOR PROTEIN PHOR"/>
    <property type="match status" value="1"/>
</dbReference>